<dbReference type="GO" id="GO:0070578">
    <property type="term" value="C:RISC-loading complex"/>
    <property type="evidence" value="ECO:0007669"/>
    <property type="project" value="TreeGrafter"/>
</dbReference>
<dbReference type="CDD" id="cd10843">
    <property type="entry name" value="DSRM_DICER"/>
    <property type="match status" value="1"/>
</dbReference>
<dbReference type="GO" id="GO:0005634">
    <property type="term" value="C:nucleus"/>
    <property type="evidence" value="ECO:0007669"/>
    <property type="project" value="TreeGrafter"/>
</dbReference>
<dbReference type="GO" id="GO:0006309">
    <property type="term" value="P:apoptotic DNA fragmentation"/>
    <property type="evidence" value="ECO:0007669"/>
    <property type="project" value="TreeGrafter"/>
</dbReference>
<dbReference type="Gene3D" id="1.10.1520.10">
    <property type="entry name" value="Ribonuclease III domain"/>
    <property type="match status" value="2"/>
</dbReference>
<feature type="domain" description="DRBM" evidence="7">
    <location>
        <begin position="371"/>
        <end position="433"/>
    </location>
</feature>
<evidence type="ECO:0000256" key="5">
    <source>
        <dbReference type="PROSITE-ProRule" id="PRU00266"/>
    </source>
</evidence>
<dbReference type="SUPFAM" id="SSF69065">
    <property type="entry name" value="RNase III domain-like"/>
    <property type="match status" value="2"/>
</dbReference>
<reference evidence="9 10" key="1">
    <citation type="journal article" date="2017" name="PLoS Biol.">
        <title>The sea cucumber genome provides insights into morphological evolution and visceral regeneration.</title>
        <authorList>
            <person name="Zhang X."/>
            <person name="Sun L."/>
            <person name="Yuan J."/>
            <person name="Sun Y."/>
            <person name="Gao Y."/>
            <person name="Zhang L."/>
            <person name="Li S."/>
            <person name="Dai H."/>
            <person name="Hamel J.F."/>
            <person name="Liu C."/>
            <person name="Yu Y."/>
            <person name="Liu S."/>
            <person name="Lin W."/>
            <person name="Guo K."/>
            <person name="Jin S."/>
            <person name="Xu P."/>
            <person name="Storey K.B."/>
            <person name="Huan P."/>
            <person name="Zhang T."/>
            <person name="Zhou Y."/>
            <person name="Zhang J."/>
            <person name="Lin C."/>
            <person name="Li X."/>
            <person name="Xing L."/>
            <person name="Huo D."/>
            <person name="Sun M."/>
            <person name="Wang L."/>
            <person name="Mercier A."/>
            <person name="Li F."/>
            <person name="Yang H."/>
            <person name="Xiang J."/>
        </authorList>
    </citation>
    <scope>NUCLEOTIDE SEQUENCE [LARGE SCALE GENOMIC DNA]</scope>
    <source>
        <strain evidence="9">Shaxun</strain>
        <tissue evidence="9">Muscle</tissue>
    </source>
</reference>
<dbReference type="InterPro" id="IPR014720">
    <property type="entry name" value="dsRBD_dom"/>
</dbReference>
<dbReference type="GO" id="GO:0046872">
    <property type="term" value="F:metal ion binding"/>
    <property type="evidence" value="ECO:0007669"/>
    <property type="project" value="UniProtKB-KW"/>
</dbReference>
<dbReference type="GO" id="GO:0004525">
    <property type="term" value="F:ribonuclease III activity"/>
    <property type="evidence" value="ECO:0007669"/>
    <property type="project" value="InterPro"/>
</dbReference>
<dbReference type="PROSITE" id="PS50142">
    <property type="entry name" value="RNASE_3_2"/>
    <property type="match status" value="1"/>
</dbReference>
<dbReference type="PANTHER" id="PTHR14950">
    <property type="entry name" value="DICER-RELATED"/>
    <property type="match status" value="1"/>
</dbReference>
<evidence type="ECO:0000256" key="6">
    <source>
        <dbReference type="SAM" id="MobiDB-lite"/>
    </source>
</evidence>
<dbReference type="AlphaFoldDB" id="A0A2G8JRZ6"/>
<organism evidence="9 10">
    <name type="scientific">Stichopus japonicus</name>
    <name type="common">Sea cucumber</name>
    <dbReference type="NCBI Taxonomy" id="307972"/>
    <lineage>
        <taxon>Eukaryota</taxon>
        <taxon>Metazoa</taxon>
        <taxon>Echinodermata</taxon>
        <taxon>Eleutherozoa</taxon>
        <taxon>Echinozoa</taxon>
        <taxon>Holothuroidea</taxon>
        <taxon>Aspidochirotacea</taxon>
        <taxon>Aspidochirotida</taxon>
        <taxon>Stichopodidae</taxon>
        <taxon>Apostichopus</taxon>
    </lineage>
</organism>
<dbReference type="Pfam" id="PF00636">
    <property type="entry name" value="Ribonuclease_3"/>
    <property type="match status" value="1"/>
</dbReference>
<keyword evidence="3" id="KW-0460">Magnesium</keyword>
<keyword evidence="1" id="KW-0479">Metal-binding</keyword>
<dbReference type="GO" id="GO:0031054">
    <property type="term" value="P:pre-miRNA processing"/>
    <property type="evidence" value="ECO:0007669"/>
    <property type="project" value="InterPro"/>
</dbReference>
<dbReference type="SUPFAM" id="SSF54768">
    <property type="entry name" value="dsRNA-binding domain-like"/>
    <property type="match status" value="1"/>
</dbReference>
<name>A0A2G8JRZ6_STIJA</name>
<dbReference type="FunFam" id="3.30.160.20:FF:000015">
    <property type="entry name" value="endoribonuclease Dicer"/>
    <property type="match status" value="1"/>
</dbReference>
<dbReference type="GO" id="GO:0030422">
    <property type="term" value="P:siRNA processing"/>
    <property type="evidence" value="ECO:0007669"/>
    <property type="project" value="InterPro"/>
</dbReference>
<evidence type="ECO:0000259" key="8">
    <source>
        <dbReference type="PROSITE" id="PS50142"/>
    </source>
</evidence>
<sequence>MVVDSFNPDMVDFDSDLSDDDDWPTNEPIVESKNQLQWSFAVGDPEDVPGLTFVGGPKANHSDFLPELPYEIHTQQSLSDKSVADCVEALIGCCLVSCGFRSALLFLCWIGLTVLPKLSPSSEEGEEKEDTTEKYGHLPQPSSPLFTKVPAAELQLQQLLDKFGHQEFEAIIGYTFNDKAYLLQALCPRIISPQPSHRLLSAVTFTNSIKSQVQLKEILKLEFLGDALLDYLITKHLYDHYRNLSPGALTDLRSALVNNTIFASLAVKYGFHQFFLYLSPDLFKVIGNFVNYMKEKNEALGMESELKLVGISDTDEEQEDIEVPKALGDIFESIAGAVYLDSGMSMDAVWKVYYPMMIQQIEQYAANLPISPVRELLEMEPETAKFGPPERTMDGKTRVTVNVVGKGQFKGVGRNYRIAKATAARCALRHLKK</sequence>
<evidence type="ECO:0000256" key="4">
    <source>
        <dbReference type="ARBA" id="ARBA00022884"/>
    </source>
</evidence>
<dbReference type="GO" id="GO:0005737">
    <property type="term" value="C:cytoplasm"/>
    <property type="evidence" value="ECO:0007669"/>
    <property type="project" value="TreeGrafter"/>
</dbReference>
<dbReference type="EMBL" id="MRZV01001348">
    <property type="protein sequence ID" value="PIK38542.1"/>
    <property type="molecule type" value="Genomic_DNA"/>
</dbReference>
<feature type="domain" description="RNase III" evidence="8">
    <location>
        <begin position="165"/>
        <end position="343"/>
    </location>
</feature>
<gene>
    <name evidence="9" type="ORF">BSL78_24635</name>
</gene>
<dbReference type="CDD" id="cd00593">
    <property type="entry name" value="RIBOc"/>
    <property type="match status" value="1"/>
</dbReference>
<dbReference type="InterPro" id="IPR036389">
    <property type="entry name" value="RNase_III_sf"/>
</dbReference>
<dbReference type="STRING" id="307972.A0A2G8JRZ6"/>
<evidence type="ECO:0000313" key="9">
    <source>
        <dbReference type="EMBL" id="PIK38542.1"/>
    </source>
</evidence>
<dbReference type="FunFam" id="1.10.1520.10:FF:000005">
    <property type="entry name" value="Putative endoribonuclease dicer"/>
    <property type="match status" value="1"/>
</dbReference>
<keyword evidence="4 5" id="KW-0694">RNA-binding</keyword>
<feature type="region of interest" description="Disordered" evidence="6">
    <location>
        <begin position="119"/>
        <end position="140"/>
    </location>
</feature>
<dbReference type="SMART" id="SM00358">
    <property type="entry name" value="DSRM"/>
    <property type="match status" value="1"/>
</dbReference>
<evidence type="ECO:0000259" key="7">
    <source>
        <dbReference type="PROSITE" id="PS50137"/>
    </source>
</evidence>
<keyword evidence="10" id="KW-1185">Reference proteome</keyword>
<dbReference type="PANTHER" id="PTHR14950:SF37">
    <property type="entry name" value="ENDORIBONUCLEASE DICER"/>
    <property type="match status" value="1"/>
</dbReference>
<evidence type="ECO:0000256" key="1">
    <source>
        <dbReference type="ARBA" id="ARBA00022723"/>
    </source>
</evidence>
<dbReference type="GO" id="GO:0004530">
    <property type="term" value="F:deoxyribonuclease I activity"/>
    <property type="evidence" value="ECO:0007669"/>
    <property type="project" value="TreeGrafter"/>
</dbReference>
<keyword evidence="2" id="KW-0378">Hydrolase</keyword>
<protein>
    <submittedName>
        <fullName evidence="9">Dicer</fullName>
    </submittedName>
</protein>
<dbReference type="InterPro" id="IPR044441">
    <property type="entry name" value="DICER_DSRM"/>
</dbReference>
<dbReference type="Gene3D" id="3.30.160.20">
    <property type="match status" value="1"/>
</dbReference>
<comment type="caution">
    <text evidence="9">The sequence shown here is derived from an EMBL/GenBank/DDBJ whole genome shotgun (WGS) entry which is preliminary data.</text>
</comment>
<proteinExistence type="predicted"/>
<dbReference type="Pfam" id="PF20932">
    <property type="entry name" value="Dicer_dsRBD"/>
    <property type="match status" value="1"/>
</dbReference>
<dbReference type="PROSITE" id="PS50137">
    <property type="entry name" value="DS_RBD"/>
    <property type="match status" value="1"/>
</dbReference>
<dbReference type="Proteomes" id="UP000230750">
    <property type="component" value="Unassembled WGS sequence"/>
</dbReference>
<dbReference type="InterPro" id="IPR000999">
    <property type="entry name" value="RNase_III_dom"/>
</dbReference>
<dbReference type="GO" id="GO:0003723">
    <property type="term" value="F:RNA binding"/>
    <property type="evidence" value="ECO:0007669"/>
    <property type="project" value="UniProtKB-UniRule"/>
</dbReference>
<accession>A0A2G8JRZ6</accession>
<dbReference type="SMART" id="SM00535">
    <property type="entry name" value="RIBOc"/>
    <property type="match status" value="1"/>
</dbReference>
<evidence type="ECO:0000256" key="3">
    <source>
        <dbReference type="ARBA" id="ARBA00022842"/>
    </source>
</evidence>
<evidence type="ECO:0000256" key="2">
    <source>
        <dbReference type="ARBA" id="ARBA00022801"/>
    </source>
</evidence>
<dbReference type="OrthoDB" id="416741at2759"/>
<evidence type="ECO:0000313" key="10">
    <source>
        <dbReference type="Proteomes" id="UP000230750"/>
    </source>
</evidence>